<accession>A0A1G8Q897</accession>
<evidence type="ECO:0000313" key="2">
    <source>
        <dbReference type="Proteomes" id="UP000199017"/>
    </source>
</evidence>
<gene>
    <name evidence="1" type="ORF">SAMN05216352_11818</name>
</gene>
<dbReference type="RefSeq" id="WP_091587669.1">
    <property type="nucleotide sequence ID" value="NZ_FNDU01000018.1"/>
</dbReference>
<dbReference type="STRING" id="930129.SAMN05216352_11818"/>
<organism evidence="1 2">
    <name type="scientific">Alteribacillus bidgolensis</name>
    <dbReference type="NCBI Taxonomy" id="930129"/>
    <lineage>
        <taxon>Bacteria</taxon>
        <taxon>Bacillati</taxon>
        <taxon>Bacillota</taxon>
        <taxon>Bacilli</taxon>
        <taxon>Bacillales</taxon>
        <taxon>Bacillaceae</taxon>
        <taxon>Alteribacillus</taxon>
    </lineage>
</organism>
<protein>
    <submittedName>
        <fullName evidence="1">Ribbon-helix-helix protein, copG family</fullName>
    </submittedName>
</protein>
<proteinExistence type="predicted"/>
<dbReference type="Proteomes" id="UP000199017">
    <property type="component" value="Unassembled WGS sequence"/>
</dbReference>
<dbReference type="OrthoDB" id="2355214at2"/>
<evidence type="ECO:0000313" key="1">
    <source>
        <dbReference type="EMBL" id="SDJ00330.1"/>
    </source>
</evidence>
<dbReference type="AlphaFoldDB" id="A0A1G8Q897"/>
<dbReference type="EMBL" id="FNDU01000018">
    <property type="protein sequence ID" value="SDJ00330.1"/>
    <property type="molecule type" value="Genomic_DNA"/>
</dbReference>
<sequence>MDIMIRNVDPMVVKTIDEKAKKMKQSRQVFLKNMIENYVMMQELNERETELKTTLEKNTEMLMMVGDHLRRHEELFDALLDE</sequence>
<name>A0A1G8Q897_9BACI</name>
<dbReference type="GO" id="GO:0006355">
    <property type="term" value="P:regulation of DNA-templated transcription"/>
    <property type="evidence" value="ECO:0007669"/>
    <property type="project" value="InterPro"/>
</dbReference>
<reference evidence="1 2" key="1">
    <citation type="submission" date="2016-10" db="EMBL/GenBank/DDBJ databases">
        <authorList>
            <person name="de Groot N.N."/>
        </authorList>
    </citation>
    <scope>NUCLEOTIDE SEQUENCE [LARGE SCALE GENOMIC DNA]</scope>
    <source>
        <strain evidence="2">P4B,CCM 7963,CECT 7998,DSM 25260,IBRC-M 10614,KCTC 13821</strain>
    </source>
</reference>
<keyword evidence="2" id="KW-1185">Reference proteome</keyword>